<dbReference type="AlphaFoldDB" id="A0A1B0AIL3"/>
<evidence type="ECO:0000313" key="1">
    <source>
        <dbReference type="EnsemblMetazoa" id="GPAI046971-PA"/>
    </source>
</evidence>
<evidence type="ECO:0000313" key="2">
    <source>
        <dbReference type="Proteomes" id="UP000092445"/>
    </source>
</evidence>
<keyword evidence="2" id="KW-1185">Reference proteome</keyword>
<reference evidence="1" key="2">
    <citation type="submission" date="2020-05" db="UniProtKB">
        <authorList>
            <consortium name="EnsemblMetazoa"/>
        </authorList>
    </citation>
    <scope>IDENTIFICATION</scope>
    <source>
        <strain evidence="1">IAEA</strain>
    </source>
</reference>
<sequence>MNLLTPPASHFKVKAHLLARVYLLASRNVFTLERLINKSKEIGSLSDLKHSGHSSAPKAQAMLQSIDEPPGTSIWQRGIKIENQFCEEEENAAIYLNKISSIKEFIELSKGFREESRHRILGFSSLIPLLTLAAQASSMSSVKVWKSGCHDSIRKCVELMYRNGYKTTYVTLLQRIQSLSKIRRYLVVDHKTITSATLGFIHDFKQNMDSYLGILYDVIRNFLHSGQQSLKRLQIKFIINELADINRAPTRL</sequence>
<proteinExistence type="predicted"/>
<protein>
    <submittedName>
        <fullName evidence="1">Uncharacterized protein</fullName>
    </submittedName>
</protein>
<name>A0A1B0AIL3_GLOPL</name>
<organism evidence="1 2">
    <name type="scientific">Glossina pallidipes</name>
    <name type="common">Tsetse fly</name>
    <dbReference type="NCBI Taxonomy" id="7398"/>
    <lineage>
        <taxon>Eukaryota</taxon>
        <taxon>Metazoa</taxon>
        <taxon>Ecdysozoa</taxon>
        <taxon>Arthropoda</taxon>
        <taxon>Hexapoda</taxon>
        <taxon>Insecta</taxon>
        <taxon>Pterygota</taxon>
        <taxon>Neoptera</taxon>
        <taxon>Endopterygota</taxon>
        <taxon>Diptera</taxon>
        <taxon>Brachycera</taxon>
        <taxon>Muscomorpha</taxon>
        <taxon>Hippoboscoidea</taxon>
        <taxon>Glossinidae</taxon>
        <taxon>Glossina</taxon>
    </lineage>
</organism>
<accession>A0A1B0AIL3</accession>
<dbReference type="VEuPathDB" id="VectorBase:GPAI046971"/>
<dbReference type="EnsemblMetazoa" id="GPAI046971-RA">
    <property type="protein sequence ID" value="GPAI046971-PA"/>
    <property type="gene ID" value="GPAI046971"/>
</dbReference>
<reference evidence="2" key="1">
    <citation type="submission" date="2014-03" db="EMBL/GenBank/DDBJ databases">
        <authorList>
            <person name="Aksoy S."/>
            <person name="Warren W."/>
            <person name="Wilson R.K."/>
        </authorList>
    </citation>
    <scope>NUCLEOTIDE SEQUENCE [LARGE SCALE GENOMIC DNA]</scope>
    <source>
        <strain evidence="2">IAEA</strain>
    </source>
</reference>
<dbReference type="Proteomes" id="UP000092445">
    <property type="component" value="Unassembled WGS sequence"/>
</dbReference>